<keyword evidence="3" id="KW-0732">Signal</keyword>
<name>A0A1G7MA37_9ACTN</name>
<protein>
    <submittedName>
        <fullName evidence="5">Uncharacterized conserved protein, DUF305 family</fullName>
    </submittedName>
</protein>
<dbReference type="Gene3D" id="1.20.1260.10">
    <property type="match status" value="1"/>
</dbReference>
<dbReference type="AlphaFoldDB" id="A0A1G7MA37"/>
<keyword evidence="2" id="KW-1133">Transmembrane helix</keyword>
<gene>
    <name evidence="5" type="ORF">SAMN05216260_10999</name>
</gene>
<feature type="transmembrane region" description="Helical" evidence="2">
    <location>
        <begin position="276"/>
        <end position="298"/>
    </location>
</feature>
<feature type="chain" id="PRO_5039383199" evidence="3">
    <location>
        <begin position="24"/>
        <end position="309"/>
    </location>
</feature>
<dbReference type="Pfam" id="PF03713">
    <property type="entry name" value="DUF305"/>
    <property type="match status" value="1"/>
</dbReference>
<evidence type="ECO:0000313" key="5">
    <source>
        <dbReference type="EMBL" id="SDF58099.1"/>
    </source>
</evidence>
<dbReference type="PANTHER" id="PTHR36933:SF1">
    <property type="entry name" value="SLL0788 PROTEIN"/>
    <property type="match status" value="1"/>
</dbReference>
<dbReference type="InterPro" id="IPR012347">
    <property type="entry name" value="Ferritin-like"/>
</dbReference>
<organism evidence="5 6">
    <name type="scientific">Streptomyces griseoaurantiacus</name>
    <dbReference type="NCBI Taxonomy" id="68213"/>
    <lineage>
        <taxon>Bacteria</taxon>
        <taxon>Bacillati</taxon>
        <taxon>Actinomycetota</taxon>
        <taxon>Actinomycetes</taxon>
        <taxon>Kitasatosporales</taxon>
        <taxon>Streptomycetaceae</taxon>
        <taxon>Streptomyces</taxon>
        <taxon>Streptomyces aurantiacus group</taxon>
    </lineage>
</organism>
<dbReference type="EMBL" id="FNAX01000009">
    <property type="protein sequence ID" value="SDF58099.1"/>
    <property type="molecule type" value="Genomic_DNA"/>
</dbReference>
<feature type="signal peptide" evidence="3">
    <location>
        <begin position="1"/>
        <end position="23"/>
    </location>
</feature>
<dbReference type="PANTHER" id="PTHR36933">
    <property type="entry name" value="SLL0788 PROTEIN"/>
    <property type="match status" value="1"/>
</dbReference>
<accession>A0A1G7MA37</accession>
<evidence type="ECO:0000256" key="2">
    <source>
        <dbReference type="SAM" id="Phobius"/>
    </source>
</evidence>
<evidence type="ECO:0000313" key="6">
    <source>
        <dbReference type="Proteomes" id="UP000198614"/>
    </source>
</evidence>
<evidence type="ECO:0000256" key="3">
    <source>
        <dbReference type="SAM" id="SignalP"/>
    </source>
</evidence>
<feature type="compositionally biased region" description="Low complexity" evidence="1">
    <location>
        <begin position="250"/>
        <end position="265"/>
    </location>
</feature>
<sequence>MRRPGGRFSEVAISLVRRVTVVAACTASLLLTAGTAAWSVPAAPVLAVPHGGPTPPGGDSGESAVMPADPMAYELGRILASLDAKELETTFLAQLVAQHRVVVDLAKLEVERGTDGAVRDRARALVTDQGERAEQGVKWLRDWYGLTPEQAAEKAPAEAREAMAALREGMARMVEELRGVDKGAGFDTEFARRMVSLASSAAVEFPAPQARATHPELREAAASGMTSQLTGVTALIGWLTGQVADAQENGTLPTPQTAPAPQGLAHAGAGGTQTSAALPAVAGAALFACGAGLGLTLARRRRAAAVRRG</sequence>
<keyword evidence="2" id="KW-0812">Transmembrane</keyword>
<dbReference type="Proteomes" id="UP000198614">
    <property type="component" value="Unassembled WGS sequence"/>
</dbReference>
<evidence type="ECO:0000259" key="4">
    <source>
        <dbReference type="Pfam" id="PF03713"/>
    </source>
</evidence>
<feature type="region of interest" description="Disordered" evidence="1">
    <location>
        <begin position="248"/>
        <end position="271"/>
    </location>
</feature>
<evidence type="ECO:0000256" key="1">
    <source>
        <dbReference type="SAM" id="MobiDB-lite"/>
    </source>
</evidence>
<keyword evidence="2" id="KW-0472">Membrane</keyword>
<proteinExistence type="predicted"/>
<dbReference type="InterPro" id="IPR005183">
    <property type="entry name" value="DUF305_CopM-like"/>
</dbReference>
<reference evidence="5 6" key="1">
    <citation type="submission" date="2016-10" db="EMBL/GenBank/DDBJ databases">
        <authorList>
            <person name="de Groot N.N."/>
        </authorList>
    </citation>
    <scope>NUCLEOTIDE SEQUENCE [LARGE SCALE GENOMIC DNA]</scope>
    <source>
        <strain evidence="5 6">CGMCC 4.1859</strain>
    </source>
</reference>
<feature type="domain" description="DUF305" evidence="4">
    <location>
        <begin position="88"/>
        <end position="238"/>
    </location>
</feature>